<gene>
    <name evidence="1" type="ORF">LCGC14_0516030</name>
</gene>
<feature type="non-terminal residue" evidence="1">
    <location>
        <position position="50"/>
    </location>
</feature>
<name>A0A0F9ULF8_9ZZZZ</name>
<evidence type="ECO:0000313" key="1">
    <source>
        <dbReference type="EMBL" id="KKN62051.1"/>
    </source>
</evidence>
<comment type="caution">
    <text evidence="1">The sequence shown here is derived from an EMBL/GenBank/DDBJ whole genome shotgun (WGS) entry which is preliminary data.</text>
</comment>
<reference evidence="1" key="1">
    <citation type="journal article" date="2015" name="Nature">
        <title>Complex archaea that bridge the gap between prokaryotes and eukaryotes.</title>
        <authorList>
            <person name="Spang A."/>
            <person name="Saw J.H."/>
            <person name="Jorgensen S.L."/>
            <person name="Zaremba-Niedzwiedzka K."/>
            <person name="Martijn J."/>
            <person name="Lind A.E."/>
            <person name="van Eijk R."/>
            <person name="Schleper C."/>
            <person name="Guy L."/>
            <person name="Ettema T.J."/>
        </authorList>
    </citation>
    <scope>NUCLEOTIDE SEQUENCE</scope>
</reference>
<accession>A0A0F9ULF8</accession>
<dbReference type="EMBL" id="LAZR01000637">
    <property type="protein sequence ID" value="KKN62051.1"/>
    <property type="molecule type" value="Genomic_DNA"/>
</dbReference>
<sequence>MCPEIFIVRFVEGITKAVKATDHAAVATDFFRLADRIEVGDLRGSAAITA</sequence>
<dbReference type="AlphaFoldDB" id="A0A0F9ULF8"/>
<proteinExistence type="predicted"/>
<protein>
    <submittedName>
        <fullName evidence="1">Uncharacterized protein</fullName>
    </submittedName>
</protein>
<organism evidence="1">
    <name type="scientific">marine sediment metagenome</name>
    <dbReference type="NCBI Taxonomy" id="412755"/>
    <lineage>
        <taxon>unclassified sequences</taxon>
        <taxon>metagenomes</taxon>
        <taxon>ecological metagenomes</taxon>
    </lineage>
</organism>